<dbReference type="SUPFAM" id="SSF56399">
    <property type="entry name" value="ADP-ribosylation"/>
    <property type="match status" value="1"/>
</dbReference>
<evidence type="ECO:0008006" key="3">
    <source>
        <dbReference type="Google" id="ProtNLM"/>
    </source>
</evidence>
<evidence type="ECO:0000313" key="1">
    <source>
        <dbReference type="EMBL" id="CAL1354001.1"/>
    </source>
</evidence>
<dbReference type="EMBL" id="OZ034813">
    <property type="protein sequence ID" value="CAL1354001.1"/>
    <property type="molecule type" value="Genomic_DNA"/>
</dbReference>
<dbReference type="AlphaFoldDB" id="A0AAV2CDR1"/>
<evidence type="ECO:0000313" key="2">
    <source>
        <dbReference type="Proteomes" id="UP001497516"/>
    </source>
</evidence>
<accession>A0AAV2CDR1</accession>
<protein>
    <recommendedName>
        <fullName evidence="3">Nucleic acid binding protein</fullName>
    </recommendedName>
</protein>
<sequence length="276" mass="30814">MQALWTSLLNCKPSCRGKIADVCGHHDRRHYEHAEDSRTRSCSCSPPPSYRRSHKIRTQFVEVSIGDPARNVAEMIFHRASSSLNPTNSATRKIRKVLRVNNSAEIVERFERYREKVKKIACREELRGYPRSSVDGDEVLRFFGTTISCCNQQQYSSAAATEARELCRNKNCGVCRAIRCSFNTEHHRKNSGIQLSTRSDELTDEHCVTGLSKVVVGADQERAVVLCRAIAGATTTDASKVNNGRNIHKTDPNSNSESLVVTNPGAILPCFVIVFT</sequence>
<gene>
    <name evidence="1" type="ORF">LTRI10_LOCUS1859</name>
</gene>
<proteinExistence type="predicted"/>
<dbReference type="Gene3D" id="3.90.228.10">
    <property type="match status" value="1"/>
</dbReference>
<keyword evidence="2" id="KW-1185">Reference proteome</keyword>
<dbReference type="PANTHER" id="PTHR31681">
    <property type="entry name" value="C2H2-LIKE ZINC FINGER PROTEIN"/>
    <property type="match status" value="1"/>
</dbReference>
<reference evidence="1 2" key="1">
    <citation type="submission" date="2024-04" db="EMBL/GenBank/DDBJ databases">
        <authorList>
            <person name="Fracassetti M."/>
        </authorList>
    </citation>
    <scope>NUCLEOTIDE SEQUENCE [LARGE SCALE GENOMIC DNA]</scope>
</reference>
<dbReference type="Proteomes" id="UP001497516">
    <property type="component" value="Chromosome 1"/>
</dbReference>
<name>A0AAV2CDR1_9ROSI</name>
<organism evidence="1 2">
    <name type="scientific">Linum trigynum</name>
    <dbReference type="NCBI Taxonomy" id="586398"/>
    <lineage>
        <taxon>Eukaryota</taxon>
        <taxon>Viridiplantae</taxon>
        <taxon>Streptophyta</taxon>
        <taxon>Embryophyta</taxon>
        <taxon>Tracheophyta</taxon>
        <taxon>Spermatophyta</taxon>
        <taxon>Magnoliopsida</taxon>
        <taxon>eudicotyledons</taxon>
        <taxon>Gunneridae</taxon>
        <taxon>Pentapetalae</taxon>
        <taxon>rosids</taxon>
        <taxon>fabids</taxon>
        <taxon>Malpighiales</taxon>
        <taxon>Linaceae</taxon>
        <taxon>Linum</taxon>
    </lineage>
</organism>
<dbReference type="PANTHER" id="PTHR31681:SF34">
    <property type="entry name" value="DUF295 DOMAIN-CONTAINING PROTEIN"/>
    <property type="match status" value="1"/>
</dbReference>